<reference evidence="1 2" key="1">
    <citation type="submission" date="2016-04" db="EMBL/GenBank/DDBJ databases">
        <title>A degradative enzymes factory behind the ericoid mycorrhizal symbiosis.</title>
        <authorList>
            <consortium name="DOE Joint Genome Institute"/>
            <person name="Martino E."/>
            <person name="Morin E."/>
            <person name="Grelet G."/>
            <person name="Kuo A."/>
            <person name="Kohler A."/>
            <person name="Daghino S."/>
            <person name="Barry K."/>
            <person name="Choi C."/>
            <person name="Cichocki N."/>
            <person name="Clum A."/>
            <person name="Copeland A."/>
            <person name="Hainaut M."/>
            <person name="Haridas S."/>
            <person name="Labutti K."/>
            <person name="Lindquist E."/>
            <person name="Lipzen A."/>
            <person name="Khouja H.-R."/>
            <person name="Murat C."/>
            <person name="Ohm R."/>
            <person name="Olson A."/>
            <person name="Spatafora J."/>
            <person name="Veneault-Fourrey C."/>
            <person name="Henrissat B."/>
            <person name="Grigoriev I."/>
            <person name="Martin F."/>
            <person name="Perotto S."/>
        </authorList>
    </citation>
    <scope>NUCLEOTIDE SEQUENCE [LARGE SCALE GENOMIC DNA]</scope>
    <source>
        <strain evidence="1 2">E</strain>
    </source>
</reference>
<dbReference type="GeneID" id="36586082"/>
<accession>A0A2J6TDH2</accession>
<keyword evidence="2" id="KW-1185">Reference proteome</keyword>
<evidence type="ECO:0000313" key="1">
    <source>
        <dbReference type="EMBL" id="PMD61071.1"/>
    </source>
</evidence>
<evidence type="ECO:0000313" key="2">
    <source>
        <dbReference type="Proteomes" id="UP000235371"/>
    </source>
</evidence>
<proteinExistence type="predicted"/>
<gene>
    <name evidence="1" type="ORF">K444DRAFT_586988</name>
</gene>
<dbReference type="InParanoid" id="A0A2J6TDH2"/>
<dbReference type="OrthoDB" id="4456803at2759"/>
<sequence>MPRVLLFCTAEEAKPFVRRVLGNQTPEDKIFYLVESRAGPSDGQGFKTELNDDETFETDFIGASEQDCQQWAVEKQSQHNIIEQDIIAIADVRSVTDSTLLMQHYVHKEADGEEPLQFGRYGVLPRERDTWHDFRIDPSGADNVLAALEYVTFEVSYPVYFGHKEELTDEHGVFDVARAQRLMEDEDPSIFEF</sequence>
<dbReference type="AlphaFoldDB" id="A0A2J6TDH2"/>
<organism evidence="1 2">
    <name type="scientific">Hyaloscypha bicolor E</name>
    <dbReference type="NCBI Taxonomy" id="1095630"/>
    <lineage>
        <taxon>Eukaryota</taxon>
        <taxon>Fungi</taxon>
        <taxon>Dikarya</taxon>
        <taxon>Ascomycota</taxon>
        <taxon>Pezizomycotina</taxon>
        <taxon>Leotiomycetes</taxon>
        <taxon>Helotiales</taxon>
        <taxon>Hyaloscyphaceae</taxon>
        <taxon>Hyaloscypha</taxon>
        <taxon>Hyaloscypha bicolor</taxon>
    </lineage>
</organism>
<name>A0A2J6TDH2_9HELO</name>
<dbReference type="EMBL" id="KZ613786">
    <property type="protein sequence ID" value="PMD61071.1"/>
    <property type="molecule type" value="Genomic_DNA"/>
</dbReference>
<protein>
    <submittedName>
        <fullName evidence="1">Uncharacterized protein</fullName>
    </submittedName>
</protein>
<dbReference type="Proteomes" id="UP000235371">
    <property type="component" value="Unassembled WGS sequence"/>
</dbReference>
<dbReference type="RefSeq" id="XP_024737975.1">
    <property type="nucleotide sequence ID" value="XM_024878005.1"/>
</dbReference>